<dbReference type="Proteomes" id="UP000613840">
    <property type="component" value="Unassembled WGS sequence"/>
</dbReference>
<dbReference type="SUPFAM" id="SSF51735">
    <property type="entry name" value="NAD(P)-binding Rossmann-fold domains"/>
    <property type="match status" value="1"/>
</dbReference>
<comment type="caution">
    <text evidence="2">The sequence shown here is derived from an EMBL/GenBank/DDBJ whole genome shotgun (WGS) entry which is preliminary data.</text>
</comment>
<protein>
    <recommendedName>
        <fullName evidence="1">NAD-dependent epimerase/dehydratase domain-containing protein</fullName>
    </recommendedName>
</protein>
<dbReference type="Gene3D" id="3.40.50.720">
    <property type="entry name" value="NAD(P)-binding Rossmann-like Domain"/>
    <property type="match status" value="1"/>
</dbReference>
<dbReference type="EMBL" id="BMMZ01000005">
    <property type="protein sequence ID" value="GGL64054.1"/>
    <property type="molecule type" value="Genomic_DNA"/>
</dbReference>
<proteinExistence type="predicted"/>
<gene>
    <name evidence="2" type="ORF">GCM10011575_23120</name>
</gene>
<name>A0A917S875_9ACTN</name>
<sequence length="258" mass="29202">MLSDLVRPADLPDGVEFHQLDLQIGVGLETAARGCDLLLHLPAWHGIHSSTKTEADFWRLNVDGTFWALQAALVNNVRRCVFLSSQSWHGHYEKYGFTKRISEELLAYHHAQHGLSYVAIRPHDFTPWSGDWPQRYGARLLYGGVDREDVLDSVFAAVDHVREVDDAALVLDATRPNVFTAEQVEGWEEDPVGRLERLFPGAAEAVERYRLDVTRKPEIVLEGGRAETGYAPTRHFGTFLQQLTTMEHEQAWALPCPF</sequence>
<organism evidence="2 3">
    <name type="scientific">Microlunatus endophyticus</name>
    <dbReference type="NCBI Taxonomy" id="1716077"/>
    <lineage>
        <taxon>Bacteria</taxon>
        <taxon>Bacillati</taxon>
        <taxon>Actinomycetota</taxon>
        <taxon>Actinomycetes</taxon>
        <taxon>Propionibacteriales</taxon>
        <taxon>Propionibacteriaceae</taxon>
        <taxon>Microlunatus</taxon>
    </lineage>
</organism>
<dbReference type="Pfam" id="PF01370">
    <property type="entry name" value="Epimerase"/>
    <property type="match status" value="1"/>
</dbReference>
<feature type="domain" description="NAD-dependent epimerase/dehydratase" evidence="1">
    <location>
        <begin position="12"/>
        <end position="123"/>
    </location>
</feature>
<reference evidence="2" key="1">
    <citation type="journal article" date="2014" name="Int. J. Syst. Evol. Microbiol.">
        <title>Complete genome sequence of Corynebacterium casei LMG S-19264T (=DSM 44701T), isolated from a smear-ripened cheese.</title>
        <authorList>
            <consortium name="US DOE Joint Genome Institute (JGI-PGF)"/>
            <person name="Walter F."/>
            <person name="Albersmeier A."/>
            <person name="Kalinowski J."/>
            <person name="Ruckert C."/>
        </authorList>
    </citation>
    <scope>NUCLEOTIDE SEQUENCE</scope>
    <source>
        <strain evidence="2">CGMCC 4.7306</strain>
    </source>
</reference>
<dbReference type="InterPro" id="IPR001509">
    <property type="entry name" value="Epimerase_deHydtase"/>
</dbReference>
<reference evidence="2" key="2">
    <citation type="submission" date="2020-09" db="EMBL/GenBank/DDBJ databases">
        <authorList>
            <person name="Sun Q."/>
            <person name="Zhou Y."/>
        </authorList>
    </citation>
    <scope>NUCLEOTIDE SEQUENCE</scope>
    <source>
        <strain evidence="2">CGMCC 4.7306</strain>
    </source>
</reference>
<evidence type="ECO:0000313" key="2">
    <source>
        <dbReference type="EMBL" id="GGL64054.1"/>
    </source>
</evidence>
<keyword evidence="3" id="KW-1185">Reference proteome</keyword>
<accession>A0A917S875</accession>
<dbReference type="InterPro" id="IPR036291">
    <property type="entry name" value="NAD(P)-bd_dom_sf"/>
</dbReference>
<evidence type="ECO:0000259" key="1">
    <source>
        <dbReference type="Pfam" id="PF01370"/>
    </source>
</evidence>
<dbReference type="AlphaFoldDB" id="A0A917S875"/>
<evidence type="ECO:0000313" key="3">
    <source>
        <dbReference type="Proteomes" id="UP000613840"/>
    </source>
</evidence>